<dbReference type="Pfam" id="PF00675">
    <property type="entry name" value="Peptidase_M16"/>
    <property type="match status" value="1"/>
</dbReference>
<dbReference type="InterPro" id="IPR007863">
    <property type="entry name" value="Peptidase_M16_C"/>
</dbReference>
<dbReference type="Gene3D" id="3.30.830.10">
    <property type="entry name" value="Metalloenzyme, LuxS/M16 peptidase-like"/>
    <property type="match status" value="2"/>
</dbReference>
<reference evidence="3" key="1">
    <citation type="submission" date="2018-06" db="EMBL/GenBank/DDBJ databases">
        <authorList>
            <person name="Zhirakovskaya E."/>
        </authorList>
    </citation>
    <scope>NUCLEOTIDE SEQUENCE</scope>
</reference>
<feature type="domain" description="Peptidase M16 N-terminal" evidence="1">
    <location>
        <begin position="50"/>
        <end position="179"/>
    </location>
</feature>
<dbReference type="GO" id="GO:0046872">
    <property type="term" value="F:metal ion binding"/>
    <property type="evidence" value="ECO:0007669"/>
    <property type="project" value="InterPro"/>
</dbReference>
<name>A0A3B0WDH1_9ZZZZ</name>
<dbReference type="PANTHER" id="PTHR11851">
    <property type="entry name" value="METALLOPROTEASE"/>
    <property type="match status" value="1"/>
</dbReference>
<dbReference type="GO" id="GO:0008233">
    <property type="term" value="F:peptidase activity"/>
    <property type="evidence" value="ECO:0007669"/>
    <property type="project" value="UniProtKB-KW"/>
</dbReference>
<dbReference type="InterPro" id="IPR011249">
    <property type="entry name" value="Metalloenz_LuxS/M16"/>
</dbReference>
<dbReference type="InterPro" id="IPR011765">
    <property type="entry name" value="Pept_M16_N"/>
</dbReference>
<dbReference type="PANTHER" id="PTHR11851:SF224">
    <property type="entry name" value="PROCESSING PROTEASE"/>
    <property type="match status" value="1"/>
</dbReference>
<feature type="domain" description="Peptidase M16 C-terminal" evidence="2">
    <location>
        <begin position="205"/>
        <end position="379"/>
    </location>
</feature>
<dbReference type="Pfam" id="PF05193">
    <property type="entry name" value="Peptidase_M16_C"/>
    <property type="match status" value="1"/>
</dbReference>
<dbReference type="GO" id="GO:0006508">
    <property type="term" value="P:proteolysis"/>
    <property type="evidence" value="ECO:0007669"/>
    <property type="project" value="UniProtKB-KW"/>
</dbReference>
<dbReference type="EMBL" id="UOFC01000226">
    <property type="protein sequence ID" value="VAW48727.1"/>
    <property type="molecule type" value="Genomic_DNA"/>
</dbReference>
<gene>
    <name evidence="3" type="ORF">MNBD_GAMMA03-665</name>
</gene>
<evidence type="ECO:0000259" key="2">
    <source>
        <dbReference type="Pfam" id="PF05193"/>
    </source>
</evidence>
<dbReference type="AlphaFoldDB" id="A0A3B0WDH1"/>
<protein>
    <submittedName>
        <fullName evidence="3">FIG015287: Zinc protease</fullName>
    </submittedName>
</protein>
<sequence>MPLFLTQNIHTKPVRLLFLTLISLVSVALSQAALATVKIEQWQTKGGANVLYVHAPELPMLDIQVSFNAGSARDGDKWGLASMTSSLLGLKTKQYGETELSQKINDLGAQIDGSANRDSAYFSLRTLTRESILAPALLLFNETLAHSIFDQAMFDREQQRRLVGLKRQALNPSYVASQAFWFELYGKHPYAHPIYGMVEQVEQLKLSDLEAFYKQYFVTQNAYISIVGNIDKKQAKSISEQILVGLPKGEKPSAIPVPSAIEKAKEIIIDFDASQTHIKLGQIGVERGDPDYYALFLGNHLLGGSGFGSLLMEEVREKRGLVYGVGSGFSPMKQPGPWQVSLSTKNGSALEAKKVVNDTLNVFMKDFEQAHFEAIKDNLIGGFPLRMDSNGKIINYIGIIGFYGLPLDYLDTFPKEIKALSKQQVLDAWKRNIDLTKMATIMVGKPK</sequence>
<keyword evidence="3" id="KW-0378">Hydrolase</keyword>
<accession>A0A3B0WDH1</accession>
<proteinExistence type="predicted"/>
<evidence type="ECO:0000313" key="3">
    <source>
        <dbReference type="EMBL" id="VAW48727.1"/>
    </source>
</evidence>
<dbReference type="SUPFAM" id="SSF63411">
    <property type="entry name" value="LuxS/MPP-like metallohydrolase"/>
    <property type="match status" value="2"/>
</dbReference>
<dbReference type="InterPro" id="IPR050361">
    <property type="entry name" value="MPP/UQCRC_Complex"/>
</dbReference>
<evidence type="ECO:0000259" key="1">
    <source>
        <dbReference type="Pfam" id="PF00675"/>
    </source>
</evidence>
<organism evidence="3">
    <name type="scientific">hydrothermal vent metagenome</name>
    <dbReference type="NCBI Taxonomy" id="652676"/>
    <lineage>
        <taxon>unclassified sequences</taxon>
        <taxon>metagenomes</taxon>
        <taxon>ecological metagenomes</taxon>
    </lineage>
</organism>
<keyword evidence="3" id="KW-0645">Protease</keyword>